<proteinExistence type="inferred from homology"/>
<evidence type="ECO:0000256" key="9">
    <source>
        <dbReference type="ARBA" id="ARBA00022833"/>
    </source>
</evidence>
<dbReference type="PANTHER" id="PTHR39188">
    <property type="entry name" value="MEMBRANE-ASSOCIATED ZINC METALLOPROTEASE M50B"/>
    <property type="match status" value="1"/>
</dbReference>
<evidence type="ECO:0000313" key="17">
    <source>
        <dbReference type="EMBL" id="MFC6152480.1"/>
    </source>
</evidence>
<keyword evidence="9 14" id="KW-0862">Zinc</keyword>
<feature type="compositionally biased region" description="Basic and acidic residues" evidence="15">
    <location>
        <begin position="1"/>
        <end position="12"/>
    </location>
</feature>
<feature type="compositionally biased region" description="Pro residues" evidence="15">
    <location>
        <begin position="13"/>
        <end position="31"/>
    </location>
</feature>
<evidence type="ECO:0000256" key="1">
    <source>
        <dbReference type="ARBA" id="ARBA00004651"/>
    </source>
</evidence>
<keyword evidence="4 14" id="KW-0645">Protease</keyword>
<evidence type="ECO:0000256" key="6">
    <source>
        <dbReference type="ARBA" id="ARBA00022723"/>
    </source>
</evidence>
<dbReference type="InterPro" id="IPR008915">
    <property type="entry name" value="Peptidase_M50"/>
</dbReference>
<evidence type="ECO:0000256" key="7">
    <source>
        <dbReference type="ARBA" id="ARBA00022737"/>
    </source>
</evidence>
<dbReference type="Gene3D" id="3.10.580.10">
    <property type="entry name" value="CBS-domain"/>
    <property type="match status" value="1"/>
</dbReference>
<keyword evidence="7" id="KW-0677">Repeat</keyword>
<evidence type="ECO:0000256" key="13">
    <source>
        <dbReference type="ARBA" id="ARBA00023136"/>
    </source>
</evidence>
<keyword evidence="10 14" id="KW-1133">Transmembrane helix</keyword>
<keyword evidence="3 14" id="KW-1003">Cell membrane</keyword>
<evidence type="ECO:0000313" key="18">
    <source>
        <dbReference type="Proteomes" id="UP001596098"/>
    </source>
</evidence>
<keyword evidence="12" id="KW-0129">CBS domain</keyword>
<dbReference type="InterPro" id="IPR046342">
    <property type="entry name" value="CBS_dom_sf"/>
</dbReference>
<feature type="region of interest" description="Disordered" evidence="15">
    <location>
        <begin position="1"/>
        <end position="33"/>
    </location>
</feature>
<gene>
    <name evidence="17" type="ORF">ACFPWU_02220</name>
</gene>
<keyword evidence="8 14" id="KW-0378">Hydrolase</keyword>
<name>A0ABW1QX72_9ACTN</name>
<dbReference type="RefSeq" id="WP_128220782.1">
    <property type="nucleotide sequence ID" value="NZ_CP034929.1"/>
</dbReference>
<feature type="transmembrane region" description="Helical" evidence="14">
    <location>
        <begin position="137"/>
        <end position="159"/>
    </location>
</feature>
<organism evidence="17 18">
    <name type="scientific">Nocardioides yefusunii</name>
    <dbReference type="NCBI Taxonomy" id="2500546"/>
    <lineage>
        <taxon>Bacteria</taxon>
        <taxon>Bacillati</taxon>
        <taxon>Actinomycetota</taxon>
        <taxon>Actinomycetes</taxon>
        <taxon>Propionibacteriales</taxon>
        <taxon>Nocardioidaceae</taxon>
        <taxon>Nocardioides</taxon>
    </lineage>
</organism>
<dbReference type="CDD" id="cd06164">
    <property type="entry name" value="S2P-M50_SpoIVFB_CBS"/>
    <property type="match status" value="1"/>
</dbReference>
<dbReference type="PANTHER" id="PTHR39188:SF3">
    <property type="entry name" value="STAGE IV SPORULATION PROTEIN FB"/>
    <property type="match status" value="1"/>
</dbReference>
<comment type="caution">
    <text evidence="17">The sequence shown here is derived from an EMBL/GenBank/DDBJ whole genome shotgun (WGS) entry which is preliminary data.</text>
</comment>
<keyword evidence="13 14" id="KW-0472">Membrane</keyword>
<dbReference type="EMBL" id="JBHSQI010000001">
    <property type="protein sequence ID" value="MFC6152480.1"/>
    <property type="molecule type" value="Genomic_DNA"/>
</dbReference>
<evidence type="ECO:0000256" key="10">
    <source>
        <dbReference type="ARBA" id="ARBA00022989"/>
    </source>
</evidence>
<evidence type="ECO:0000256" key="15">
    <source>
        <dbReference type="SAM" id="MobiDB-lite"/>
    </source>
</evidence>
<dbReference type="InterPro" id="IPR016483">
    <property type="entry name" value="UCP006404_Pept_M50_CBS"/>
</dbReference>
<dbReference type="SUPFAM" id="SSF54631">
    <property type="entry name" value="CBS-domain pair"/>
    <property type="match status" value="1"/>
</dbReference>
<feature type="transmembrane region" description="Helical" evidence="14">
    <location>
        <begin position="242"/>
        <end position="263"/>
    </location>
</feature>
<feature type="transmembrane region" description="Helical" evidence="14">
    <location>
        <begin position="211"/>
        <end position="236"/>
    </location>
</feature>
<keyword evidence="18" id="KW-1185">Reference proteome</keyword>
<reference evidence="18" key="1">
    <citation type="journal article" date="2019" name="Int. J. Syst. Evol. Microbiol.">
        <title>The Global Catalogue of Microorganisms (GCM) 10K type strain sequencing project: providing services to taxonomists for standard genome sequencing and annotation.</title>
        <authorList>
            <consortium name="The Broad Institute Genomics Platform"/>
            <consortium name="The Broad Institute Genome Sequencing Center for Infectious Disease"/>
            <person name="Wu L."/>
            <person name="Ma J."/>
        </authorList>
    </citation>
    <scope>NUCLEOTIDE SEQUENCE [LARGE SCALE GENOMIC DNA]</scope>
    <source>
        <strain evidence="18">DFY28</strain>
    </source>
</reference>
<evidence type="ECO:0000256" key="3">
    <source>
        <dbReference type="ARBA" id="ARBA00022475"/>
    </source>
</evidence>
<feature type="transmembrane region" description="Helical" evidence="14">
    <location>
        <begin position="171"/>
        <end position="190"/>
    </location>
</feature>
<accession>A0ABW1QX72</accession>
<comment type="subcellular location">
    <subcellularLocation>
        <location evidence="1 14">Cell membrane</location>
        <topology evidence="1 14">Multi-pass membrane protein</topology>
    </subcellularLocation>
</comment>
<dbReference type="Proteomes" id="UP001596098">
    <property type="component" value="Unassembled WGS sequence"/>
</dbReference>
<feature type="transmembrane region" description="Helical" evidence="14">
    <location>
        <begin position="41"/>
        <end position="64"/>
    </location>
</feature>
<evidence type="ECO:0000256" key="2">
    <source>
        <dbReference type="ARBA" id="ARBA00007931"/>
    </source>
</evidence>
<dbReference type="PIRSF" id="PIRSF006404">
    <property type="entry name" value="UCP006404_Pept_M50_CBS"/>
    <property type="match status" value="1"/>
</dbReference>
<evidence type="ECO:0000256" key="11">
    <source>
        <dbReference type="ARBA" id="ARBA00023049"/>
    </source>
</evidence>
<protein>
    <recommendedName>
        <fullName evidence="14">Zinc metalloprotease</fullName>
    </recommendedName>
</protein>
<feature type="domain" description="Peptidase M50" evidence="16">
    <location>
        <begin position="84"/>
        <end position="157"/>
    </location>
</feature>
<evidence type="ECO:0000256" key="4">
    <source>
        <dbReference type="ARBA" id="ARBA00022670"/>
    </source>
</evidence>
<evidence type="ECO:0000256" key="5">
    <source>
        <dbReference type="ARBA" id="ARBA00022692"/>
    </source>
</evidence>
<comment type="cofactor">
    <cofactor evidence="14">
        <name>Zn(2+)</name>
        <dbReference type="ChEBI" id="CHEBI:29105"/>
    </cofactor>
    <text evidence="14">Binds 1 zinc ion per subunit.</text>
</comment>
<evidence type="ECO:0000256" key="12">
    <source>
        <dbReference type="ARBA" id="ARBA00023122"/>
    </source>
</evidence>
<keyword evidence="6 14" id="KW-0479">Metal-binding</keyword>
<sequence length="400" mass="41941">MSHSPQDPHPEPGRPTPEPQRDPVPGPPPRRPAGTIRLGSIAGADVLVTSSWFIVAALVSWIVSPRIEQVQPGIGAWKYVAGFAFAVILYLAILLHEASHALMARRFGARVTSITLHFLGGATAVEGEARTPKQEFWVAVVGPITSLAIGALGVGLWFLTPEGVLRVGVEGLAGANLLIGVLNLLPALPLDGGRVLKAGVWKLTGNPHRGSLVAGWCGRVLAVLMLAYPFLLGAVLDITPGVIDFVLAAVVAIFLLGGANAVVARARMMEKLPALVVRDLARRTCLVDSQMPLNLAVARAQAEQAGGIVTVDEQRRPVGIVSEAALLAVPEHRRAWMSVSEVARSVGPGAVLPVTLVGEDLVRAIGRSPLSEYLVVDATGAVHGVLSTADVDRAFRGTPA</sequence>
<evidence type="ECO:0000259" key="16">
    <source>
        <dbReference type="Pfam" id="PF02163"/>
    </source>
</evidence>
<dbReference type="Pfam" id="PF02163">
    <property type="entry name" value="Peptidase_M50"/>
    <property type="match status" value="2"/>
</dbReference>
<feature type="domain" description="Peptidase M50" evidence="16">
    <location>
        <begin position="172"/>
        <end position="217"/>
    </location>
</feature>
<keyword evidence="11 14" id="KW-0482">Metalloprotease</keyword>
<comment type="similarity">
    <text evidence="2 14">Belongs to the peptidase M50B family.</text>
</comment>
<evidence type="ECO:0000256" key="14">
    <source>
        <dbReference type="PIRNR" id="PIRNR006404"/>
    </source>
</evidence>
<evidence type="ECO:0000256" key="8">
    <source>
        <dbReference type="ARBA" id="ARBA00022801"/>
    </source>
</evidence>
<keyword evidence="5 14" id="KW-0812">Transmembrane</keyword>
<feature type="transmembrane region" description="Helical" evidence="14">
    <location>
        <begin position="76"/>
        <end position="95"/>
    </location>
</feature>